<feature type="non-terminal residue" evidence="2">
    <location>
        <position position="1"/>
    </location>
</feature>
<dbReference type="Proteomes" id="UP000006085">
    <property type="component" value="Unassembled WGS sequence"/>
</dbReference>
<comment type="caution">
    <text evidence="2">The sequence shown here is derived from an EMBL/GenBank/DDBJ whole genome shotgun (WGS) entry which is preliminary data.</text>
</comment>
<reference evidence="2 3" key="1">
    <citation type="submission" date="2012-07" db="EMBL/GenBank/DDBJ databases">
        <title>The Genome Sequence of Bergeyella zoohelcum ATCC 43767.</title>
        <authorList>
            <consortium name="The Broad Institute Genome Sequencing Platform"/>
            <person name="Earl A."/>
            <person name="Ward D."/>
            <person name="Feldgarden M."/>
            <person name="Gevers D."/>
            <person name="Huys G."/>
            <person name="Walker B."/>
            <person name="Young S.K."/>
            <person name="Zeng Q."/>
            <person name="Gargeya S."/>
            <person name="Fitzgerald M."/>
            <person name="Haas B."/>
            <person name="Abouelleil A."/>
            <person name="Alvarado L."/>
            <person name="Arachchi H.M."/>
            <person name="Berlin A.M."/>
            <person name="Chapman S.B."/>
            <person name="Goldberg J."/>
            <person name="Griggs A."/>
            <person name="Gujja S."/>
            <person name="Hansen M."/>
            <person name="Howarth C."/>
            <person name="Imamovic A."/>
            <person name="Larimer J."/>
            <person name="McCowen C."/>
            <person name="Montmayeur A."/>
            <person name="Murphy C."/>
            <person name="Neiman D."/>
            <person name="Pearson M."/>
            <person name="Priest M."/>
            <person name="Roberts A."/>
            <person name="Saif S."/>
            <person name="Shea T."/>
            <person name="Sisk P."/>
            <person name="Sykes S."/>
            <person name="Wortman J."/>
            <person name="Nusbaum C."/>
            <person name="Birren B."/>
        </authorList>
    </citation>
    <scope>NUCLEOTIDE SEQUENCE [LARGE SCALE GENOMIC DNA]</scope>
    <source>
        <strain evidence="2 3">ATCC 43767</strain>
    </source>
</reference>
<dbReference type="EMBL" id="AGYA01000002">
    <property type="protein sequence ID" value="EKB60071.1"/>
    <property type="molecule type" value="Genomic_DNA"/>
</dbReference>
<dbReference type="RefSeq" id="WP_002661402.1">
    <property type="nucleotide sequence ID" value="NZ_JH932293.1"/>
</dbReference>
<evidence type="ECO:0000313" key="2">
    <source>
        <dbReference type="EMBL" id="EKB60071.1"/>
    </source>
</evidence>
<sequence length="89" mass="10302">DEKGCIGAPDLIIEILSPGNSKREMKYKFELYEEAGVREYWIIDPNQESVLMNVLENGKYTTLNPIVDKEFFSVIFPSLKMHTNDIFEV</sequence>
<dbReference type="InterPro" id="IPR012296">
    <property type="entry name" value="Nuclease_put_TT1808"/>
</dbReference>
<dbReference type="SUPFAM" id="SSF52980">
    <property type="entry name" value="Restriction endonuclease-like"/>
    <property type="match status" value="1"/>
</dbReference>
<dbReference type="PANTHER" id="PTHR34107:SF4">
    <property type="entry name" value="SLL1222 PROTEIN"/>
    <property type="match status" value="1"/>
</dbReference>
<feature type="domain" description="Putative restriction endonuclease" evidence="1">
    <location>
        <begin position="5"/>
        <end position="77"/>
    </location>
</feature>
<evidence type="ECO:0000259" key="1">
    <source>
        <dbReference type="Pfam" id="PF05685"/>
    </source>
</evidence>
<dbReference type="AlphaFoldDB" id="K1LY72"/>
<dbReference type="CDD" id="cd06260">
    <property type="entry name" value="DUF820-like"/>
    <property type="match status" value="1"/>
</dbReference>
<dbReference type="InterPro" id="IPR008538">
    <property type="entry name" value="Uma2"/>
</dbReference>
<gene>
    <name evidence="2" type="ORF">HMPREF9699_00059</name>
</gene>
<dbReference type="STRING" id="883096.HMPREF9699_00059"/>
<name>K1LY72_9FLAO</name>
<accession>K1LY72</accession>
<organism evidence="2 3">
    <name type="scientific">Bergeyella zoohelcum ATCC 43767</name>
    <dbReference type="NCBI Taxonomy" id="883096"/>
    <lineage>
        <taxon>Bacteria</taxon>
        <taxon>Pseudomonadati</taxon>
        <taxon>Bacteroidota</taxon>
        <taxon>Flavobacteriia</taxon>
        <taxon>Flavobacteriales</taxon>
        <taxon>Weeksellaceae</taxon>
        <taxon>Bergeyella</taxon>
    </lineage>
</organism>
<dbReference type="HOGENOM" id="CLU_076312_7_1_10"/>
<dbReference type="PANTHER" id="PTHR34107">
    <property type="entry name" value="SLL0198 PROTEIN-RELATED"/>
    <property type="match status" value="1"/>
</dbReference>
<proteinExistence type="predicted"/>
<keyword evidence="3" id="KW-1185">Reference proteome</keyword>
<dbReference type="eggNOG" id="COG4636">
    <property type="taxonomic scope" value="Bacteria"/>
</dbReference>
<evidence type="ECO:0000313" key="3">
    <source>
        <dbReference type="Proteomes" id="UP000006085"/>
    </source>
</evidence>
<dbReference type="Pfam" id="PF05685">
    <property type="entry name" value="Uma2"/>
    <property type="match status" value="1"/>
</dbReference>
<dbReference type="InterPro" id="IPR011335">
    <property type="entry name" value="Restrct_endonuc-II-like"/>
</dbReference>
<dbReference type="Gene3D" id="3.90.1570.10">
    <property type="entry name" value="tt1808, chain A"/>
    <property type="match status" value="1"/>
</dbReference>
<protein>
    <recommendedName>
        <fullName evidence="1">Putative restriction endonuclease domain-containing protein</fullName>
    </recommendedName>
</protein>